<gene>
    <name evidence="1" type="ORF">EVAR_100593_1</name>
</gene>
<evidence type="ECO:0000313" key="2">
    <source>
        <dbReference type="Proteomes" id="UP000299102"/>
    </source>
</evidence>
<reference evidence="1 2" key="1">
    <citation type="journal article" date="2019" name="Commun. Biol.">
        <title>The bagworm genome reveals a unique fibroin gene that provides high tensile strength.</title>
        <authorList>
            <person name="Kono N."/>
            <person name="Nakamura H."/>
            <person name="Ohtoshi R."/>
            <person name="Tomita M."/>
            <person name="Numata K."/>
            <person name="Arakawa K."/>
        </authorList>
    </citation>
    <scope>NUCLEOTIDE SEQUENCE [LARGE SCALE GENOMIC DNA]</scope>
</reference>
<proteinExistence type="predicted"/>
<comment type="caution">
    <text evidence="1">The sequence shown here is derived from an EMBL/GenBank/DDBJ whole genome shotgun (WGS) entry which is preliminary data.</text>
</comment>
<dbReference type="Proteomes" id="UP000299102">
    <property type="component" value="Unassembled WGS sequence"/>
</dbReference>
<dbReference type="EMBL" id="BGZK01002357">
    <property type="protein sequence ID" value="GBP93253.1"/>
    <property type="molecule type" value="Genomic_DNA"/>
</dbReference>
<accession>A0A4C2A217</accession>
<keyword evidence="2" id="KW-1185">Reference proteome</keyword>
<protein>
    <submittedName>
        <fullName evidence="1">Uncharacterized protein</fullName>
    </submittedName>
</protein>
<sequence>MLTPHHVASDLVTSCPHYSSACAVVRASRQLQERHFCQRKKYPLLKHRFLLINHYGEPSPTRVFHRKGRFFSISIRKWDIKTIRFSFRDESGERSIQENLKPSLTVFFHEFADDRAGVEGLQYEVEKHAGRYLSSMQ</sequence>
<name>A0A4C2A217_EUMVA</name>
<evidence type="ECO:0000313" key="1">
    <source>
        <dbReference type="EMBL" id="GBP93253.1"/>
    </source>
</evidence>
<organism evidence="1 2">
    <name type="scientific">Eumeta variegata</name>
    <name type="common">Bagworm moth</name>
    <name type="synonym">Eumeta japonica</name>
    <dbReference type="NCBI Taxonomy" id="151549"/>
    <lineage>
        <taxon>Eukaryota</taxon>
        <taxon>Metazoa</taxon>
        <taxon>Ecdysozoa</taxon>
        <taxon>Arthropoda</taxon>
        <taxon>Hexapoda</taxon>
        <taxon>Insecta</taxon>
        <taxon>Pterygota</taxon>
        <taxon>Neoptera</taxon>
        <taxon>Endopterygota</taxon>
        <taxon>Lepidoptera</taxon>
        <taxon>Glossata</taxon>
        <taxon>Ditrysia</taxon>
        <taxon>Tineoidea</taxon>
        <taxon>Psychidae</taxon>
        <taxon>Oiketicinae</taxon>
        <taxon>Eumeta</taxon>
    </lineage>
</organism>
<dbReference type="AlphaFoldDB" id="A0A4C2A217"/>